<accession>A0ABP7HFC5</accession>
<protein>
    <recommendedName>
        <fullName evidence="2">Histidine kinase/HSP90-like ATPase domain-containing protein</fullName>
    </recommendedName>
</protein>
<proteinExistence type="predicted"/>
<organism evidence="3 4">
    <name type="scientific">Sphaerisporangium flaviroseum</name>
    <dbReference type="NCBI Taxonomy" id="509199"/>
    <lineage>
        <taxon>Bacteria</taxon>
        <taxon>Bacillati</taxon>
        <taxon>Actinomycetota</taxon>
        <taxon>Actinomycetes</taxon>
        <taxon>Streptosporangiales</taxon>
        <taxon>Streptosporangiaceae</taxon>
        <taxon>Sphaerisporangium</taxon>
    </lineage>
</organism>
<sequence>MTAIDQLAARRHTGNGHTPAVLYLGAGRRGTRTSWVLLPEPATVPKMRKRVRHQLAEWGVGHDADVVELLASEVVTNAMRHAWVAVMTISMNEGTLRCEVQDTNPARPQVREAHEGDEGGRGMYLMEALSSSWGCYRVPAGKVVWFEMARTAELEAAAG</sequence>
<reference evidence="4" key="1">
    <citation type="journal article" date="2019" name="Int. J. Syst. Evol. Microbiol.">
        <title>The Global Catalogue of Microorganisms (GCM) 10K type strain sequencing project: providing services to taxonomists for standard genome sequencing and annotation.</title>
        <authorList>
            <consortium name="The Broad Institute Genomics Platform"/>
            <consortium name="The Broad Institute Genome Sequencing Center for Infectious Disease"/>
            <person name="Wu L."/>
            <person name="Ma J."/>
        </authorList>
    </citation>
    <scope>NUCLEOTIDE SEQUENCE [LARGE SCALE GENOMIC DNA]</scope>
    <source>
        <strain evidence="4">JCM 16908</strain>
    </source>
</reference>
<keyword evidence="1" id="KW-0808">Transferase</keyword>
<dbReference type="RefSeq" id="WP_344934774.1">
    <property type="nucleotide sequence ID" value="NZ_BAAAZR010000001.1"/>
</dbReference>
<evidence type="ECO:0000256" key="1">
    <source>
        <dbReference type="ARBA" id="ARBA00022527"/>
    </source>
</evidence>
<dbReference type="InterPro" id="IPR003594">
    <property type="entry name" value="HATPase_dom"/>
</dbReference>
<dbReference type="PANTHER" id="PTHR35526">
    <property type="entry name" value="ANTI-SIGMA-F FACTOR RSBW-RELATED"/>
    <property type="match status" value="1"/>
</dbReference>
<comment type="caution">
    <text evidence="3">The sequence shown here is derived from an EMBL/GenBank/DDBJ whole genome shotgun (WGS) entry which is preliminary data.</text>
</comment>
<gene>
    <name evidence="3" type="ORF">GCM10022226_10270</name>
</gene>
<keyword evidence="1" id="KW-0723">Serine/threonine-protein kinase</keyword>
<name>A0ABP7HFC5_9ACTN</name>
<keyword evidence="4" id="KW-1185">Reference proteome</keyword>
<dbReference type="CDD" id="cd16936">
    <property type="entry name" value="HATPase_RsbW-like"/>
    <property type="match status" value="1"/>
</dbReference>
<dbReference type="InterPro" id="IPR050267">
    <property type="entry name" value="Anti-sigma-factor_SerPK"/>
</dbReference>
<dbReference type="SUPFAM" id="SSF55874">
    <property type="entry name" value="ATPase domain of HSP90 chaperone/DNA topoisomerase II/histidine kinase"/>
    <property type="match status" value="1"/>
</dbReference>
<keyword evidence="1" id="KW-0418">Kinase</keyword>
<dbReference type="InterPro" id="IPR036890">
    <property type="entry name" value="HATPase_C_sf"/>
</dbReference>
<feature type="domain" description="Histidine kinase/HSP90-like ATPase" evidence="2">
    <location>
        <begin position="40"/>
        <end position="146"/>
    </location>
</feature>
<dbReference type="Gene3D" id="3.30.565.10">
    <property type="entry name" value="Histidine kinase-like ATPase, C-terminal domain"/>
    <property type="match status" value="1"/>
</dbReference>
<evidence type="ECO:0000313" key="4">
    <source>
        <dbReference type="Proteomes" id="UP001500888"/>
    </source>
</evidence>
<evidence type="ECO:0000259" key="2">
    <source>
        <dbReference type="Pfam" id="PF13581"/>
    </source>
</evidence>
<dbReference type="Pfam" id="PF13581">
    <property type="entry name" value="HATPase_c_2"/>
    <property type="match status" value="1"/>
</dbReference>
<dbReference type="PANTHER" id="PTHR35526:SF3">
    <property type="entry name" value="ANTI-SIGMA-F FACTOR RSBW"/>
    <property type="match status" value="1"/>
</dbReference>
<evidence type="ECO:0000313" key="3">
    <source>
        <dbReference type="EMBL" id="GAA3792970.1"/>
    </source>
</evidence>
<dbReference type="Proteomes" id="UP001500888">
    <property type="component" value="Unassembled WGS sequence"/>
</dbReference>
<dbReference type="EMBL" id="BAAAZR010000001">
    <property type="protein sequence ID" value="GAA3792970.1"/>
    <property type="molecule type" value="Genomic_DNA"/>
</dbReference>